<sequence>MKTNNRLILLILVFTSVFFNSCEKDFLEEVPTEDIASETATETTENLFLVVNGIHRSLYITYGSNRRGGVGAFMMQVEALGEDYVMTDRGNNRFINFYKWIDNRDASDSDNLFPYRVYYRIIRNANTIINGADQAVGPIEQRNAAVGQALIYRAWAHFQMVQLYAKRYVPGETNSQLGIPISLTVDQEPAERPTVEAVYTQVNKDLDDAIIALEGYTRPNKSHLDKSIAQGLKARIALVQGNYATAAQFAEIARVGYALMSRDDYFNNFSDFTSDEWMWGSHIQEDQTTFFSSYGSHISRNFSSNNIRRNPKAINSTLYDAIPDTDIRKLLFDPTGEHLNLPAGVTLPPGGVLKPYTSQKFIAEGTDDSRMDVPYMRVSEMYLIEAEAKARMGDASAANVLFNYAIVRDPSYMLSTNTGTALVDEILLQRRWELWGEGFRWYDLKRMDLPLNRNGANHIPSLAVELDIPAGDDRWQWLIPQDAINANPLLKQND</sequence>
<keyword evidence="9" id="KW-1185">Reference proteome</keyword>
<organism evidence="8 9">
    <name type="scientific">Aquimarina aggregata</name>
    <dbReference type="NCBI Taxonomy" id="1642818"/>
    <lineage>
        <taxon>Bacteria</taxon>
        <taxon>Pseudomonadati</taxon>
        <taxon>Bacteroidota</taxon>
        <taxon>Flavobacteriia</taxon>
        <taxon>Flavobacteriales</taxon>
        <taxon>Flavobacteriaceae</taxon>
        <taxon>Aquimarina</taxon>
    </lineage>
</organism>
<proteinExistence type="inferred from homology"/>
<dbReference type="Pfam" id="PF07980">
    <property type="entry name" value="SusD_RagB"/>
    <property type="match status" value="1"/>
</dbReference>
<dbReference type="AlphaFoldDB" id="A0A163CC67"/>
<evidence type="ECO:0000256" key="1">
    <source>
        <dbReference type="ARBA" id="ARBA00004442"/>
    </source>
</evidence>
<dbReference type="InterPro" id="IPR012944">
    <property type="entry name" value="SusD_RagB_dom"/>
</dbReference>
<keyword evidence="5" id="KW-0998">Cell outer membrane</keyword>
<dbReference type="GO" id="GO:0009279">
    <property type="term" value="C:cell outer membrane"/>
    <property type="evidence" value="ECO:0007669"/>
    <property type="project" value="UniProtKB-SubCell"/>
</dbReference>
<comment type="subcellular location">
    <subcellularLocation>
        <location evidence="1">Cell outer membrane</location>
    </subcellularLocation>
</comment>
<dbReference type="Proteomes" id="UP000076715">
    <property type="component" value="Unassembled WGS sequence"/>
</dbReference>
<protein>
    <submittedName>
        <fullName evidence="8">Carbohydrate-binding protein SusD</fullName>
    </submittedName>
</protein>
<comment type="similarity">
    <text evidence="2">Belongs to the SusD family.</text>
</comment>
<dbReference type="SUPFAM" id="SSF48452">
    <property type="entry name" value="TPR-like"/>
    <property type="match status" value="1"/>
</dbReference>
<keyword evidence="3" id="KW-0732">Signal</keyword>
<evidence type="ECO:0000256" key="5">
    <source>
        <dbReference type="ARBA" id="ARBA00023237"/>
    </source>
</evidence>
<keyword evidence="4" id="KW-0472">Membrane</keyword>
<name>A0A163CC67_9FLAO</name>
<dbReference type="STRING" id="1642818.AWE51_02135"/>
<evidence type="ECO:0000259" key="7">
    <source>
        <dbReference type="Pfam" id="PF14322"/>
    </source>
</evidence>
<dbReference type="Pfam" id="PF14322">
    <property type="entry name" value="SusD-like_3"/>
    <property type="match status" value="1"/>
</dbReference>
<evidence type="ECO:0000256" key="4">
    <source>
        <dbReference type="ARBA" id="ARBA00023136"/>
    </source>
</evidence>
<feature type="domain" description="RagB/SusD" evidence="6">
    <location>
        <begin position="361"/>
        <end position="493"/>
    </location>
</feature>
<evidence type="ECO:0000313" key="9">
    <source>
        <dbReference type="Proteomes" id="UP000076715"/>
    </source>
</evidence>
<evidence type="ECO:0000256" key="2">
    <source>
        <dbReference type="ARBA" id="ARBA00006275"/>
    </source>
</evidence>
<gene>
    <name evidence="8" type="ORF">AWE51_02135</name>
</gene>
<dbReference type="RefSeq" id="WP_066309680.1">
    <property type="nucleotide sequence ID" value="NZ_CANLSS010000001.1"/>
</dbReference>
<comment type="caution">
    <text evidence="8">The sequence shown here is derived from an EMBL/GenBank/DDBJ whole genome shotgun (WGS) entry which is preliminary data.</text>
</comment>
<accession>A0A163CC67</accession>
<feature type="domain" description="SusD-like N-terminal" evidence="7">
    <location>
        <begin position="96"/>
        <end position="238"/>
    </location>
</feature>
<dbReference type="EMBL" id="LQRT01000002">
    <property type="protein sequence ID" value="KZS42262.1"/>
    <property type="molecule type" value="Genomic_DNA"/>
</dbReference>
<evidence type="ECO:0000313" key="8">
    <source>
        <dbReference type="EMBL" id="KZS42262.1"/>
    </source>
</evidence>
<dbReference type="Gene3D" id="1.25.40.390">
    <property type="match status" value="1"/>
</dbReference>
<dbReference type="InterPro" id="IPR011990">
    <property type="entry name" value="TPR-like_helical_dom_sf"/>
</dbReference>
<reference evidence="8 9" key="1">
    <citation type="submission" date="2016-01" db="EMBL/GenBank/DDBJ databases">
        <title>The draft genome sequence of Aquimarina sp. RZW4-3-2.</title>
        <authorList>
            <person name="Wang Y."/>
        </authorList>
    </citation>
    <scope>NUCLEOTIDE SEQUENCE [LARGE SCALE GENOMIC DNA]</scope>
    <source>
        <strain evidence="8 9">RZW4-3-2</strain>
    </source>
</reference>
<dbReference type="InterPro" id="IPR033985">
    <property type="entry name" value="SusD-like_N"/>
</dbReference>
<evidence type="ECO:0000259" key="6">
    <source>
        <dbReference type="Pfam" id="PF07980"/>
    </source>
</evidence>
<evidence type="ECO:0000256" key="3">
    <source>
        <dbReference type="ARBA" id="ARBA00022729"/>
    </source>
</evidence>
<dbReference type="OrthoDB" id="630434at2"/>